<evidence type="ECO:0000313" key="2">
    <source>
        <dbReference type="Proteomes" id="UP000478052"/>
    </source>
</evidence>
<dbReference type="Gene3D" id="2.40.70.10">
    <property type="entry name" value="Acid Proteases"/>
    <property type="match status" value="1"/>
</dbReference>
<comment type="caution">
    <text evidence="1">The sequence shown here is derived from an EMBL/GenBank/DDBJ whole genome shotgun (WGS) entry which is preliminary data.</text>
</comment>
<organism evidence="1 2">
    <name type="scientific">Aphis craccivora</name>
    <name type="common">Cowpea aphid</name>
    <dbReference type="NCBI Taxonomy" id="307492"/>
    <lineage>
        <taxon>Eukaryota</taxon>
        <taxon>Metazoa</taxon>
        <taxon>Ecdysozoa</taxon>
        <taxon>Arthropoda</taxon>
        <taxon>Hexapoda</taxon>
        <taxon>Insecta</taxon>
        <taxon>Pterygota</taxon>
        <taxon>Neoptera</taxon>
        <taxon>Paraneoptera</taxon>
        <taxon>Hemiptera</taxon>
        <taxon>Sternorrhyncha</taxon>
        <taxon>Aphidomorpha</taxon>
        <taxon>Aphidoidea</taxon>
        <taxon>Aphididae</taxon>
        <taxon>Aphidini</taxon>
        <taxon>Aphis</taxon>
        <taxon>Aphis</taxon>
    </lineage>
</organism>
<keyword evidence="2" id="KW-1185">Reference proteome</keyword>
<accession>A0A6G0VLM1</accession>
<dbReference type="InterPro" id="IPR005312">
    <property type="entry name" value="DUF1759"/>
</dbReference>
<dbReference type="PANTHER" id="PTHR47331:SF5">
    <property type="entry name" value="RIBONUCLEASE H"/>
    <property type="match status" value="1"/>
</dbReference>
<evidence type="ECO:0000313" key="1">
    <source>
        <dbReference type="EMBL" id="KAF0700789.1"/>
    </source>
</evidence>
<dbReference type="PANTHER" id="PTHR47331">
    <property type="entry name" value="PHD-TYPE DOMAIN-CONTAINING PROTEIN"/>
    <property type="match status" value="1"/>
</dbReference>
<feature type="non-terminal residue" evidence="1">
    <location>
        <position position="579"/>
    </location>
</feature>
<dbReference type="EMBL" id="VUJU01014784">
    <property type="protein sequence ID" value="KAF0700789.1"/>
    <property type="molecule type" value="Genomic_DNA"/>
</dbReference>
<dbReference type="CDD" id="cd00303">
    <property type="entry name" value="retropepsin_like"/>
    <property type="match status" value="1"/>
</dbReference>
<dbReference type="InterPro" id="IPR021109">
    <property type="entry name" value="Peptidase_aspartic_dom_sf"/>
</dbReference>
<reference evidence="1 2" key="1">
    <citation type="submission" date="2019-08" db="EMBL/GenBank/DDBJ databases">
        <title>Whole genome of Aphis craccivora.</title>
        <authorList>
            <person name="Voronova N.V."/>
            <person name="Shulinski R.S."/>
            <person name="Bandarenka Y.V."/>
            <person name="Zhorov D.G."/>
            <person name="Warner D."/>
        </authorList>
    </citation>
    <scope>NUCLEOTIDE SEQUENCE [LARGE SCALE GENOMIC DNA]</scope>
    <source>
        <strain evidence="1">180601</strain>
        <tissue evidence="1">Whole Body</tissue>
    </source>
</reference>
<dbReference type="Pfam" id="PF03564">
    <property type="entry name" value="DUF1759"/>
    <property type="match status" value="1"/>
</dbReference>
<dbReference type="OrthoDB" id="6612914at2759"/>
<sequence length="579" mass="65074">MFKKKTKHRNIHCSLIIQSHIRSLLDTPKVLIASATNLEKLQHHIMSNVNALRALGQPIESWDAWLVTLICSRLDSATVGEWQLQYNKKELPLFCEVEAFLLNHIAAYQAGEMNVASTIEKKAAGRVYNHKLQEKKGLSCYRLYLCKQFDKLSVCERRDVVMKNNLCFKCLNGNHQARICKFSNCSKCGKGHNIKLHLEESDGSTMSDKDYASGTAEHPLCNGEGLAQAMHVSGDSVMLATAIVLINNIEGVPKRCRALLDSGSQINFITDACAQSLKLSRTNCHLPVVGINSRRSMAQKLKPVLMSSRFENFSTLIDLHVLPSISNTLPAQPVKLDCFKIPEIVKSQLADPSCGDPGDIQLLIGAEVFYTLFSGERFEIENSLMFHNTVLGWVLTGKVSNNQFNHSKTCMHACFNTGRMEPALSLFVSKPNSRRTDEQKVEKYFNDTHYRDDSGRFVVRLPINTDVGTLGDSSYMAQRRFLNLERRLSRDKGLGIAYHKFMSEYLIMNHMALVTAPDPNKCAYYLPHHTVMKKSSITNKLRVVFDGSAPSSSGLSLNDILYRGPKVQPDLLDILLRFR</sequence>
<protein>
    <submittedName>
        <fullName evidence="1">DUF1758 domain-containing protein</fullName>
    </submittedName>
</protein>
<proteinExistence type="predicted"/>
<dbReference type="Proteomes" id="UP000478052">
    <property type="component" value="Unassembled WGS sequence"/>
</dbReference>
<gene>
    <name evidence="1" type="ORF">FWK35_00037181</name>
</gene>
<dbReference type="AlphaFoldDB" id="A0A6G0VLM1"/>
<name>A0A6G0VLM1_APHCR</name>